<dbReference type="PANTHER" id="PTHR33116">
    <property type="entry name" value="REVERSE TRANSCRIPTASE ZINC-BINDING DOMAIN-CONTAINING PROTEIN-RELATED-RELATED"/>
    <property type="match status" value="1"/>
</dbReference>
<dbReference type="Gene3D" id="3.30.70.330">
    <property type="match status" value="1"/>
</dbReference>
<dbReference type="InterPro" id="IPR012677">
    <property type="entry name" value="Nucleotide-bd_a/b_plait_sf"/>
</dbReference>
<keyword evidence="3" id="KW-0695">RNA-directed DNA polymerase</keyword>
<dbReference type="EMBL" id="BKCJ010002603">
    <property type="protein sequence ID" value="GEU49700.1"/>
    <property type="molecule type" value="Genomic_DNA"/>
</dbReference>
<reference evidence="3" key="1">
    <citation type="journal article" date="2019" name="Sci. Rep.">
        <title>Draft genome of Tanacetum cinerariifolium, the natural source of mosquito coil.</title>
        <authorList>
            <person name="Yamashiro T."/>
            <person name="Shiraishi A."/>
            <person name="Satake H."/>
            <person name="Nakayama K."/>
        </authorList>
    </citation>
    <scope>NUCLEOTIDE SEQUENCE</scope>
</reference>
<sequence length="1309" mass="149666">MFMTNNQQKHPVISNEDRLKRISQSIFVTNFPESTTSRDLWKECSVFGTVVDVFIPFKKSQAGKRFAFVRFVKVFNLERLVKNLCTIWIGRYHLYANKVRFERPNKPAGFPSNSKNMDVNKGHSTNGFKVGNKSDGSYAHVVNGGFPSVSPATLICPSPALVLDETCLIDRDFSKCVMGKVKDVNSIPNIQIILHDEGFVDVKPKYLGGLWVMLECEKEESIVSLTSHIGVHSWFQTTQEVDQDFVSEERIAWVDIEGVPIRAWSVETFSRIGKNGETECSSDDESIQSVAETIFGSNSVSDKRHSEEPVTQESGDPFKILELLNKNKSCVEPQVPSPYISHPPGFSPVGHESKLDKVHENEEVNKGPGVDSLVQNEAEFVKSPQFVRMEGSSGSVGQSVESKGGSVLGVLEEVIRVGQAMGFSMEGCEKDIQNIIGKQGDDLETKMDTMSHMDVKFMWGNSNYDFVCSDSLGSSGGILCIWESSIFKKDNVTISDNFVAIYGTWLTNNVKVLLISIYAPQQPTYKRVLWEYLSVLLGRWNDDVIIMGDFNEVRRKEERRGSVFNQSGARFFNQFIKSSGLVDVKIEGFSFTWSHPSATKMSKLDRFLVSDGIILSFPSITALCLDRHLSDHRPILLREILLDFGPTPFWFYHSWFSYDGFDEMVEKTWRSFSYFDTNRMIRFKKKLQDLKSSIRLWVKDKRANLSSLKRLDLKGQLHDINDKEVSDRFQKSKVRWAIEGDENSSFFHGIINKKRSQLAIRGILVDGSWQFDPQVVKEVFRNHFAARFKKPNSSGPKINYSFPKRLSQEQVLDLEREVSRDEIRLMVWSCGDNKSPGPDGYTFEFFKKYWSLIGCVYKVVTKILAKRFSMVISNIVSNTQSAFVSERHILDGPFIINELLHWCKRKNKRAMFFKVDFAKAVVEVGIFKGIRLNSSLSLSHLFYADNALIIGEWSSDNLRGIINVLKCFFLASGLQINFHKSQLLGVGVARPEIELAASSIGFSIMENQFRYLGVTTTWKKITWVTWDKVLALKKNGGLGVSSYFALNRALLFKWIWRFVSQDDLLWFHVMQALYGPNIDSHSVHYSLNWCSILKEMQMLKAKGFDFLSLCNKRVGDGNNTSFWLDTWRGDSALRDSFPFMFALEMEKNCMVATKMATPVDASFRRSVRGGIELVQLNELRAILDSVSLSHSHDRCICNASSGGSFRVKDIQNLIDDLILPSGSVQAKWMKWWDIDWQSWYSFHTWDGWFSSIKIAPNNKKILEGVFYVAWWSIWVFRNRLLFDDKIPVRLMIFDDIVSLSYLWCKNRCK</sequence>
<dbReference type="GO" id="GO:0003964">
    <property type="term" value="F:RNA-directed DNA polymerase activity"/>
    <property type="evidence" value="ECO:0007669"/>
    <property type="project" value="UniProtKB-KW"/>
</dbReference>
<dbReference type="GO" id="GO:0003723">
    <property type="term" value="F:RNA binding"/>
    <property type="evidence" value="ECO:0007669"/>
    <property type="project" value="UniProtKB-UniRule"/>
</dbReference>
<dbReference type="PANTHER" id="PTHR33116:SF79">
    <property type="entry name" value="REVERSE TRANSCRIPTASE DOMAIN, ZINC FINGER, CCHC-TYPE-RELATED"/>
    <property type="match status" value="1"/>
</dbReference>
<name>A0A6L2KLQ5_TANCI</name>
<gene>
    <name evidence="3" type="ORF">Tci_021678</name>
</gene>
<proteinExistence type="predicted"/>
<evidence type="ECO:0000259" key="2">
    <source>
        <dbReference type="PROSITE" id="PS50102"/>
    </source>
</evidence>
<dbReference type="Pfam" id="PF00076">
    <property type="entry name" value="RRM_1"/>
    <property type="match status" value="1"/>
</dbReference>
<evidence type="ECO:0000313" key="3">
    <source>
        <dbReference type="EMBL" id="GEU49700.1"/>
    </source>
</evidence>
<keyword evidence="1" id="KW-0694">RNA-binding</keyword>
<keyword evidence="3" id="KW-0548">Nucleotidyltransferase</keyword>
<comment type="caution">
    <text evidence="3">The sequence shown here is derived from an EMBL/GenBank/DDBJ whole genome shotgun (WGS) entry which is preliminary data.</text>
</comment>
<dbReference type="InterPro" id="IPR000504">
    <property type="entry name" value="RRM_dom"/>
</dbReference>
<dbReference type="SUPFAM" id="SSF56219">
    <property type="entry name" value="DNase I-like"/>
    <property type="match status" value="1"/>
</dbReference>
<dbReference type="InterPro" id="IPR035979">
    <property type="entry name" value="RBD_domain_sf"/>
</dbReference>
<dbReference type="CDD" id="cd00590">
    <property type="entry name" value="RRM_SF"/>
    <property type="match status" value="1"/>
</dbReference>
<dbReference type="SMART" id="SM00360">
    <property type="entry name" value="RRM"/>
    <property type="match status" value="1"/>
</dbReference>
<dbReference type="PROSITE" id="PS50102">
    <property type="entry name" value="RRM"/>
    <property type="match status" value="1"/>
</dbReference>
<protein>
    <submittedName>
        <fullName evidence="3">RNA-directed DNA polymerase, eukaryota</fullName>
    </submittedName>
</protein>
<organism evidence="3">
    <name type="scientific">Tanacetum cinerariifolium</name>
    <name type="common">Dalmatian daisy</name>
    <name type="synonym">Chrysanthemum cinerariifolium</name>
    <dbReference type="NCBI Taxonomy" id="118510"/>
    <lineage>
        <taxon>Eukaryota</taxon>
        <taxon>Viridiplantae</taxon>
        <taxon>Streptophyta</taxon>
        <taxon>Embryophyta</taxon>
        <taxon>Tracheophyta</taxon>
        <taxon>Spermatophyta</taxon>
        <taxon>Magnoliopsida</taxon>
        <taxon>eudicotyledons</taxon>
        <taxon>Gunneridae</taxon>
        <taxon>Pentapetalae</taxon>
        <taxon>asterids</taxon>
        <taxon>campanulids</taxon>
        <taxon>Asterales</taxon>
        <taxon>Asteraceae</taxon>
        <taxon>Asteroideae</taxon>
        <taxon>Anthemideae</taxon>
        <taxon>Anthemidinae</taxon>
        <taxon>Tanacetum</taxon>
    </lineage>
</organism>
<dbReference type="SUPFAM" id="SSF54928">
    <property type="entry name" value="RNA-binding domain, RBD"/>
    <property type="match status" value="1"/>
</dbReference>
<keyword evidence="3" id="KW-0808">Transferase</keyword>
<dbReference type="Gene3D" id="3.60.10.10">
    <property type="entry name" value="Endonuclease/exonuclease/phosphatase"/>
    <property type="match status" value="1"/>
</dbReference>
<feature type="domain" description="RRM" evidence="2">
    <location>
        <begin position="24"/>
        <end position="124"/>
    </location>
</feature>
<accession>A0A6L2KLQ5</accession>
<evidence type="ECO:0000256" key="1">
    <source>
        <dbReference type="PROSITE-ProRule" id="PRU00176"/>
    </source>
</evidence>
<dbReference type="InterPro" id="IPR036691">
    <property type="entry name" value="Endo/exonu/phosph_ase_sf"/>
</dbReference>